<dbReference type="Pfam" id="PF05958">
    <property type="entry name" value="tRNA_U5-meth_tr"/>
    <property type="match status" value="1"/>
</dbReference>
<dbReference type="PANTHER" id="PTHR11061">
    <property type="entry name" value="RNA M5U METHYLTRANSFERASE"/>
    <property type="match status" value="1"/>
</dbReference>
<dbReference type="PANTHER" id="PTHR11061:SF30">
    <property type="entry name" value="TRNA (URACIL(54)-C(5))-METHYLTRANSFERASE"/>
    <property type="match status" value="1"/>
</dbReference>
<dbReference type="GO" id="GO:0070475">
    <property type="term" value="P:rRNA base methylation"/>
    <property type="evidence" value="ECO:0007669"/>
    <property type="project" value="TreeGrafter"/>
</dbReference>
<dbReference type="RefSeq" id="WP_435143006.1">
    <property type="nucleotide sequence ID" value="NZ_CP170812.1"/>
</dbReference>
<feature type="active site" description="Nucleophile" evidence="4">
    <location>
        <position position="340"/>
    </location>
</feature>
<evidence type="ECO:0000313" key="6">
    <source>
        <dbReference type="EMBL" id="MBS5687132.1"/>
    </source>
</evidence>
<dbReference type="EMBL" id="JAGZAM010000004">
    <property type="protein sequence ID" value="MBS5687132.1"/>
    <property type="molecule type" value="Genomic_DNA"/>
</dbReference>
<organism evidence="6 7">
    <name type="scientific">Faecalibacterium prausnitzii</name>
    <dbReference type="NCBI Taxonomy" id="853"/>
    <lineage>
        <taxon>Bacteria</taxon>
        <taxon>Bacillati</taxon>
        <taxon>Bacillota</taxon>
        <taxon>Clostridia</taxon>
        <taxon>Eubacteriales</taxon>
        <taxon>Oscillospiraceae</taxon>
        <taxon>Faecalibacterium</taxon>
    </lineage>
</organism>
<dbReference type="FunFam" id="2.40.50.1070:FF:000003">
    <property type="entry name" value="23S rRNA (Uracil-5-)-methyltransferase RumA"/>
    <property type="match status" value="1"/>
</dbReference>
<dbReference type="NCBIfam" id="TIGR00479">
    <property type="entry name" value="rumA"/>
    <property type="match status" value="1"/>
</dbReference>
<feature type="binding site" evidence="4">
    <location>
        <position position="244"/>
    </location>
    <ligand>
        <name>S-adenosyl-L-methionine</name>
        <dbReference type="ChEBI" id="CHEBI:59789"/>
    </ligand>
</feature>
<keyword evidence="2 4" id="KW-0808">Transferase</keyword>
<evidence type="ECO:0000313" key="7">
    <source>
        <dbReference type="Proteomes" id="UP000733372"/>
    </source>
</evidence>
<name>A0A943FW34_9FIRM</name>
<dbReference type="SUPFAM" id="SSF53335">
    <property type="entry name" value="S-adenosyl-L-methionine-dependent methyltransferases"/>
    <property type="match status" value="1"/>
</dbReference>
<dbReference type="AlphaFoldDB" id="A0A943FW34"/>
<evidence type="ECO:0000256" key="2">
    <source>
        <dbReference type="ARBA" id="ARBA00022679"/>
    </source>
</evidence>
<evidence type="ECO:0000256" key="3">
    <source>
        <dbReference type="ARBA" id="ARBA00022691"/>
    </source>
</evidence>
<comment type="caution">
    <text evidence="6">The sequence shown here is derived from an EMBL/GenBank/DDBJ whole genome shotgun (WGS) entry which is preliminary data.</text>
</comment>
<evidence type="ECO:0000256" key="5">
    <source>
        <dbReference type="PROSITE-ProRule" id="PRU10015"/>
    </source>
</evidence>
<feature type="binding site" evidence="4">
    <location>
        <position position="215"/>
    </location>
    <ligand>
        <name>S-adenosyl-L-methionine</name>
        <dbReference type="ChEBI" id="CHEBI:59789"/>
    </ligand>
</feature>
<comment type="similarity">
    <text evidence="4">Belongs to the class I-like SAM-binding methyltransferase superfamily. RNA M5U methyltransferase family.</text>
</comment>
<dbReference type="Gene3D" id="3.40.50.150">
    <property type="entry name" value="Vaccinia Virus protein VP39"/>
    <property type="match status" value="1"/>
</dbReference>
<dbReference type="Gene3D" id="2.40.50.1070">
    <property type="match status" value="1"/>
</dbReference>
<feature type="binding site" evidence="4">
    <location>
        <position position="313"/>
    </location>
    <ligand>
        <name>S-adenosyl-L-methionine</name>
        <dbReference type="ChEBI" id="CHEBI:59789"/>
    </ligand>
</feature>
<dbReference type="Proteomes" id="UP000733372">
    <property type="component" value="Unassembled WGS sequence"/>
</dbReference>
<dbReference type="FunFam" id="3.40.50.150:FF:000009">
    <property type="entry name" value="23S rRNA (Uracil(1939)-C(5))-methyltransferase RlmD"/>
    <property type="match status" value="1"/>
</dbReference>
<dbReference type="GO" id="GO:0070041">
    <property type="term" value="F:rRNA (uridine-C5-)-methyltransferase activity"/>
    <property type="evidence" value="ECO:0007669"/>
    <property type="project" value="TreeGrafter"/>
</dbReference>
<dbReference type="InterPro" id="IPR029063">
    <property type="entry name" value="SAM-dependent_MTases_sf"/>
</dbReference>
<dbReference type="PROSITE" id="PS01230">
    <property type="entry name" value="TRMA_1"/>
    <property type="match status" value="1"/>
</dbReference>
<sequence>MDCKLRAKNCGGCPMLATEYAAQLKKKEADVRALLGKYGPVSPIRGMETPYHYRNKVISTFAPAAGGKLTSGIYAARTHKVLPVESCLLQDEVLDKVMLAVRAAANACRYQPFNEDKGTGLLRHCLLRRGVATGQVMVVLVTAQPVLPGAKSFVKALLAEAEKRGVPVTTVVQNYNPRRTSVVLGEDEKVLYGKGFILDTLCGKTYALSPRSFYQVNPVQTAVLYGLAVDAAHLTGKEVVLDAYCGIGTIGLTASDKARQVVGVEVNRDAVRDAIGNAKHNGVKNARFFAADATAWIREAADAGQKADVVFMDPPREGSTPAFLESVARMAPKRIVYVSCNPETMARDLALLTQKGYRAEGFTPVDMFPHSAHCETVCLLSKLNAKQHIEVDIHMDELDLTDAEKKATYSEIKEYVLEHTGLKVSSLYIAQVKQKCGIIERENYNKPKSDDAKQPQCPPDKEKAIKEALKHFGMI</sequence>
<dbReference type="InterPro" id="IPR010280">
    <property type="entry name" value="U5_MeTrfase_fam"/>
</dbReference>
<evidence type="ECO:0000256" key="4">
    <source>
        <dbReference type="PROSITE-ProRule" id="PRU01024"/>
    </source>
</evidence>
<evidence type="ECO:0000256" key="1">
    <source>
        <dbReference type="ARBA" id="ARBA00022603"/>
    </source>
</evidence>
<dbReference type="EC" id="2.1.1.190" evidence="6"/>
<reference evidence="6" key="1">
    <citation type="submission" date="2021-02" db="EMBL/GenBank/DDBJ databases">
        <title>Infant gut strain persistence is associated with maternal origin, phylogeny, and functional potential including surface adhesion and iron acquisition.</title>
        <authorList>
            <person name="Lou Y.C."/>
        </authorList>
    </citation>
    <scope>NUCLEOTIDE SEQUENCE</scope>
    <source>
        <strain evidence="6">L3_101_367G1_dasL3_101_367G1_metabat.metabat.26</strain>
    </source>
</reference>
<protein>
    <submittedName>
        <fullName evidence="6">23S rRNA (Uracil(1939)-C(5))-methyltransferase RlmD</fullName>
        <ecNumber evidence="6">2.1.1.190</ecNumber>
    </submittedName>
</protein>
<gene>
    <name evidence="6" type="primary">rlmD</name>
    <name evidence="6" type="ORF">KHW66_03420</name>
</gene>
<feature type="binding site" evidence="4">
    <location>
        <position position="265"/>
    </location>
    <ligand>
        <name>S-adenosyl-L-methionine</name>
        <dbReference type="ChEBI" id="CHEBI:59789"/>
    </ligand>
</feature>
<dbReference type="InterPro" id="IPR030390">
    <property type="entry name" value="MeTrfase_TrmA_AS"/>
</dbReference>
<keyword evidence="1 4" id="KW-0489">Methyltransferase</keyword>
<accession>A0A943FW34</accession>
<keyword evidence="3 4" id="KW-0949">S-adenosyl-L-methionine</keyword>
<proteinExistence type="inferred from homology"/>
<feature type="active site" evidence="5">
    <location>
        <position position="340"/>
    </location>
</feature>
<dbReference type="CDD" id="cd02440">
    <property type="entry name" value="AdoMet_MTases"/>
    <property type="match status" value="1"/>
</dbReference>
<dbReference type="PROSITE" id="PS51687">
    <property type="entry name" value="SAM_MT_RNA_M5U"/>
    <property type="match status" value="1"/>
</dbReference>